<evidence type="ECO:0000313" key="3">
    <source>
        <dbReference type="Proteomes" id="UP001310594"/>
    </source>
</evidence>
<dbReference type="EMBL" id="JAVRQU010000020">
    <property type="protein sequence ID" value="KAK5692159.1"/>
    <property type="molecule type" value="Genomic_DNA"/>
</dbReference>
<evidence type="ECO:0000313" key="2">
    <source>
        <dbReference type="EMBL" id="KAK5692159.1"/>
    </source>
</evidence>
<dbReference type="Proteomes" id="UP001310594">
    <property type="component" value="Unassembled WGS sequence"/>
</dbReference>
<sequence>MYPSAILASICLAFAGGAHAWAQAGNGVWVANDVEYSNLAGHSAVHEVCTKMNTNEVYDDCRPCAYWKDGNGNIFNGCES</sequence>
<feature type="chain" id="PRO_5043013869" evidence="1">
    <location>
        <begin position="21"/>
        <end position="80"/>
    </location>
</feature>
<name>A0AAN7ZR68_9PEZI</name>
<organism evidence="2 3">
    <name type="scientific">Elasticomyces elasticus</name>
    <dbReference type="NCBI Taxonomy" id="574655"/>
    <lineage>
        <taxon>Eukaryota</taxon>
        <taxon>Fungi</taxon>
        <taxon>Dikarya</taxon>
        <taxon>Ascomycota</taxon>
        <taxon>Pezizomycotina</taxon>
        <taxon>Dothideomycetes</taxon>
        <taxon>Dothideomycetidae</taxon>
        <taxon>Mycosphaerellales</taxon>
        <taxon>Teratosphaeriaceae</taxon>
        <taxon>Elasticomyces</taxon>
    </lineage>
</organism>
<protein>
    <submittedName>
        <fullName evidence="2">Uncharacterized protein</fullName>
    </submittedName>
</protein>
<feature type="signal peptide" evidence="1">
    <location>
        <begin position="1"/>
        <end position="20"/>
    </location>
</feature>
<accession>A0AAN7ZR68</accession>
<gene>
    <name evidence="2" type="ORF">LTR97_011333</name>
</gene>
<proteinExistence type="predicted"/>
<keyword evidence="1" id="KW-0732">Signal</keyword>
<reference evidence="2" key="1">
    <citation type="submission" date="2023-08" db="EMBL/GenBank/DDBJ databases">
        <title>Black Yeasts Isolated from many extreme environments.</title>
        <authorList>
            <person name="Coleine C."/>
            <person name="Stajich J.E."/>
            <person name="Selbmann L."/>
        </authorList>
    </citation>
    <scope>NUCLEOTIDE SEQUENCE</scope>
    <source>
        <strain evidence="2">CCFEE 5810</strain>
    </source>
</reference>
<dbReference type="AlphaFoldDB" id="A0AAN7ZR68"/>
<evidence type="ECO:0000256" key="1">
    <source>
        <dbReference type="SAM" id="SignalP"/>
    </source>
</evidence>
<comment type="caution">
    <text evidence="2">The sequence shown here is derived from an EMBL/GenBank/DDBJ whole genome shotgun (WGS) entry which is preliminary data.</text>
</comment>